<dbReference type="GeneID" id="20091601"/>
<protein>
    <submittedName>
        <fullName evidence="1">Uncharacterized protein</fullName>
    </submittedName>
</protein>
<reference evidence="1" key="1">
    <citation type="submission" date="2013-12" db="EMBL/GenBank/DDBJ databases">
        <title>The Genome Sequence of Aphanomyces invadans NJM9701.</title>
        <authorList>
            <consortium name="The Broad Institute Genomics Platform"/>
            <person name="Russ C."/>
            <person name="Tyler B."/>
            <person name="van West P."/>
            <person name="Dieguez-Uribeondo J."/>
            <person name="Young S.K."/>
            <person name="Zeng Q."/>
            <person name="Gargeya S."/>
            <person name="Fitzgerald M."/>
            <person name="Abouelleil A."/>
            <person name="Alvarado L."/>
            <person name="Chapman S.B."/>
            <person name="Gainer-Dewar J."/>
            <person name="Goldberg J."/>
            <person name="Griggs A."/>
            <person name="Gujja S."/>
            <person name="Hansen M."/>
            <person name="Howarth C."/>
            <person name="Imamovic A."/>
            <person name="Ireland A."/>
            <person name="Larimer J."/>
            <person name="McCowan C."/>
            <person name="Murphy C."/>
            <person name="Pearson M."/>
            <person name="Poon T.W."/>
            <person name="Priest M."/>
            <person name="Roberts A."/>
            <person name="Saif S."/>
            <person name="Shea T."/>
            <person name="Sykes S."/>
            <person name="Wortman J."/>
            <person name="Nusbaum C."/>
            <person name="Birren B."/>
        </authorList>
    </citation>
    <scope>NUCLEOTIDE SEQUENCE [LARGE SCALE GENOMIC DNA]</scope>
    <source>
        <strain evidence="1">NJM9701</strain>
    </source>
</reference>
<evidence type="ECO:0000313" key="1">
    <source>
        <dbReference type="EMBL" id="ETV90712.1"/>
    </source>
</evidence>
<name>A0A024TBH4_9STRA</name>
<proteinExistence type="predicted"/>
<dbReference type="VEuPathDB" id="FungiDB:H310_14551"/>
<sequence>MEVYLRGAPGWRHVPPVLEHIAACRASLLEDLVAQACDRQSTADLVQTIERAVSITPSFDLSDTHIQNAAAGLVYIARGLALQNLSYPSTSPPDSSAAAVETAGWEATLDQLESAMGNIPHRQVIAMAFLKRWKRQLKPLPSSALPRSKLVSPPTWATLVKMDCKLRVAVAKPSAHGAVPDPQACVRIKWEVAASSSDGNPTAHVVDLTVAEFQDLYASWQALAVAVGEYP</sequence>
<dbReference type="AlphaFoldDB" id="A0A024TBH4"/>
<dbReference type="EMBL" id="KI914025">
    <property type="protein sequence ID" value="ETV90712.1"/>
    <property type="molecule type" value="Genomic_DNA"/>
</dbReference>
<dbReference type="RefSeq" id="XP_008880652.1">
    <property type="nucleotide sequence ID" value="XM_008882430.1"/>
</dbReference>
<dbReference type="OrthoDB" id="74938at2759"/>
<accession>A0A024TBH4</accession>
<organism evidence="1">
    <name type="scientific">Aphanomyces invadans</name>
    <dbReference type="NCBI Taxonomy" id="157072"/>
    <lineage>
        <taxon>Eukaryota</taxon>
        <taxon>Sar</taxon>
        <taxon>Stramenopiles</taxon>
        <taxon>Oomycota</taxon>
        <taxon>Saprolegniomycetes</taxon>
        <taxon>Saprolegniales</taxon>
        <taxon>Verrucalvaceae</taxon>
        <taxon>Aphanomyces</taxon>
    </lineage>
</organism>
<gene>
    <name evidence="1" type="ORF">H310_14551</name>
</gene>